<evidence type="ECO:0000259" key="2">
    <source>
        <dbReference type="Pfam" id="PF01478"/>
    </source>
</evidence>
<evidence type="ECO:0000256" key="1">
    <source>
        <dbReference type="SAM" id="Phobius"/>
    </source>
</evidence>
<dbReference type="Gene3D" id="1.20.120.1220">
    <property type="match status" value="1"/>
</dbReference>
<feature type="transmembrane region" description="Helical" evidence="1">
    <location>
        <begin position="18"/>
        <end position="35"/>
    </location>
</feature>
<feature type="transmembrane region" description="Helical" evidence="1">
    <location>
        <begin position="47"/>
        <end position="65"/>
    </location>
</feature>
<name>A0A087DSQ6_BIFAD</name>
<feature type="transmembrane region" description="Helical" evidence="1">
    <location>
        <begin position="99"/>
        <end position="116"/>
    </location>
</feature>
<gene>
    <name evidence="3" type="ORF">BSTER_1148</name>
</gene>
<comment type="caution">
    <text evidence="3">The sequence shown here is derived from an EMBL/GenBank/DDBJ whole genome shotgun (WGS) entry which is preliminary data.</text>
</comment>
<keyword evidence="1" id="KW-0472">Membrane</keyword>
<feature type="transmembrane region" description="Helical" evidence="1">
    <location>
        <begin position="71"/>
        <end position="92"/>
    </location>
</feature>
<accession>A0A087DSQ6</accession>
<feature type="domain" description="Prepilin type IV endopeptidase peptidase" evidence="2">
    <location>
        <begin position="29"/>
        <end position="129"/>
    </location>
</feature>
<feature type="transmembrane region" description="Helical" evidence="1">
    <location>
        <begin position="153"/>
        <end position="172"/>
    </location>
</feature>
<dbReference type="AlphaFoldDB" id="A0A087DSQ6"/>
<sequence>MPTLLFCQIRFVDYLNGMWYMICLPSLLCGMAVSVEDIRTRRIPRMWIAVGCLAQVIVDITYALSVNSLFLALQALLFAALSAVLQCALALIKPGALGFGDVTTTLLIGLAVGMFGLFPVVFWWFAISVLGLLWLAIWTRFDPQKHTRFAGKTPFAPTIVVAGAISIAMHALC</sequence>
<evidence type="ECO:0000313" key="4">
    <source>
        <dbReference type="Proteomes" id="UP000029091"/>
    </source>
</evidence>
<dbReference type="Proteomes" id="UP000029091">
    <property type="component" value="Unassembled WGS sequence"/>
</dbReference>
<organism evidence="3 4">
    <name type="scientific">Bifidobacterium adolescentis JCM 15918</name>
    <dbReference type="NCBI Taxonomy" id="1437612"/>
    <lineage>
        <taxon>Bacteria</taxon>
        <taxon>Bacillati</taxon>
        <taxon>Actinomycetota</taxon>
        <taxon>Actinomycetes</taxon>
        <taxon>Bifidobacteriales</taxon>
        <taxon>Bifidobacteriaceae</taxon>
        <taxon>Bifidobacterium</taxon>
    </lineage>
</organism>
<dbReference type="Pfam" id="PF01478">
    <property type="entry name" value="Peptidase_A24"/>
    <property type="match status" value="1"/>
</dbReference>
<proteinExistence type="predicted"/>
<dbReference type="InterPro" id="IPR000045">
    <property type="entry name" value="Prepilin_IV_endopep_pep"/>
</dbReference>
<keyword evidence="1" id="KW-0812">Transmembrane</keyword>
<dbReference type="EMBL" id="JGZQ01000003">
    <property type="protein sequence ID" value="KFI98556.1"/>
    <property type="molecule type" value="Genomic_DNA"/>
</dbReference>
<evidence type="ECO:0000313" key="3">
    <source>
        <dbReference type="EMBL" id="KFI98556.1"/>
    </source>
</evidence>
<reference evidence="3 4" key="1">
    <citation type="submission" date="2014-03" db="EMBL/GenBank/DDBJ databases">
        <title>Genomics of Bifidobacteria.</title>
        <authorList>
            <person name="Ventura M."/>
            <person name="Milani C."/>
            <person name="Lugli G.A."/>
        </authorList>
    </citation>
    <scope>NUCLEOTIDE SEQUENCE [LARGE SCALE GENOMIC DNA]</scope>
    <source>
        <strain evidence="4">JCM 15918</strain>
    </source>
</reference>
<protein>
    <submittedName>
        <fullName evidence="3">Permease</fullName>
    </submittedName>
</protein>
<dbReference type="GO" id="GO:0004190">
    <property type="term" value="F:aspartic-type endopeptidase activity"/>
    <property type="evidence" value="ECO:0007669"/>
    <property type="project" value="InterPro"/>
</dbReference>
<dbReference type="GO" id="GO:0016020">
    <property type="term" value="C:membrane"/>
    <property type="evidence" value="ECO:0007669"/>
    <property type="project" value="InterPro"/>
</dbReference>
<keyword evidence="1" id="KW-1133">Transmembrane helix</keyword>